<organism evidence="2 3">
    <name type="scientific">Enterococcus diestrammenae</name>
    <dbReference type="NCBI Taxonomy" id="1155073"/>
    <lineage>
        <taxon>Bacteria</taxon>
        <taxon>Bacillati</taxon>
        <taxon>Bacillota</taxon>
        <taxon>Bacilli</taxon>
        <taxon>Lactobacillales</taxon>
        <taxon>Enterococcaceae</taxon>
        <taxon>Enterococcus</taxon>
    </lineage>
</organism>
<accession>A0ABV0F630</accession>
<dbReference type="NCBIfam" id="NF033634">
    <property type="entry name" value="SLATT_1"/>
    <property type="match status" value="1"/>
</dbReference>
<name>A0ABV0F630_9ENTE</name>
<keyword evidence="1" id="KW-0812">Transmembrane</keyword>
<dbReference type="Pfam" id="PF14015">
    <property type="entry name" value="DUF4231"/>
    <property type="match status" value="1"/>
</dbReference>
<feature type="transmembrane region" description="Helical" evidence="1">
    <location>
        <begin position="68"/>
        <end position="88"/>
    </location>
</feature>
<reference evidence="2" key="2">
    <citation type="submission" date="2024-02" db="EMBL/GenBank/DDBJ databases">
        <title>The Genome Sequence of Enterococcus diestrammenae JM9A.</title>
        <authorList>
            <person name="Earl A."/>
            <person name="Manson A."/>
            <person name="Gilmore M."/>
            <person name="Sanders J."/>
            <person name="Shea T."/>
            <person name="Howe W."/>
            <person name="Livny J."/>
            <person name="Cuomo C."/>
            <person name="Neafsey D."/>
            <person name="Birren B."/>
        </authorList>
    </citation>
    <scope>NUCLEOTIDE SEQUENCE</scope>
    <source>
        <strain evidence="2">JM9A</strain>
    </source>
</reference>
<evidence type="ECO:0008006" key="4">
    <source>
        <dbReference type="Google" id="ProtNLM"/>
    </source>
</evidence>
<evidence type="ECO:0000313" key="2">
    <source>
        <dbReference type="EMBL" id="MEO1782547.1"/>
    </source>
</evidence>
<feature type="transmembrane region" description="Helical" evidence="1">
    <location>
        <begin position="42"/>
        <end position="62"/>
    </location>
</feature>
<dbReference type="InterPro" id="IPR025325">
    <property type="entry name" value="DUF4231"/>
</dbReference>
<proteinExistence type="predicted"/>
<dbReference type="EMBL" id="MAEI02000001">
    <property type="protein sequence ID" value="MEO1782547.1"/>
    <property type="molecule type" value="Genomic_DNA"/>
</dbReference>
<reference evidence="2" key="1">
    <citation type="submission" date="2016-06" db="EMBL/GenBank/DDBJ databases">
        <authorList>
            <person name="Van Tyne D."/>
        </authorList>
    </citation>
    <scope>NUCLEOTIDE SEQUENCE</scope>
    <source>
        <strain evidence="2">JM9A</strain>
    </source>
</reference>
<dbReference type="Proteomes" id="UP001429357">
    <property type="component" value="Unassembled WGS sequence"/>
</dbReference>
<comment type="caution">
    <text evidence="2">The sequence shown here is derived from an EMBL/GenBank/DDBJ whole genome shotgun (WGS) entry which is preliminary data.</text>
</comment>
<sequence length="154" mass="17792">MNEAELDELPSFLNDDEKNYIQTRVNNQINWYDSSSLKAQKYYRLLSLTTLIVSAIIPFFTNLAIDNFWIKLIVSLLGVIATLCQGILSLNKYNENWIGYRTVCETLKKEKYMFLTKAGVYGESNSSFSFFTERIESVISQENVNWASLNKSNK</sequence>
<keyword evidence="3" id="KW-1185">Reference proteome</keyword>
<dbReference type="RefSeq" id="WP_161870053.1">
    <property type="nucleotide sequence ID" value="NZ_MAEI02000001.1"/>
</dbReference>
<evidence type="ECO:0000313" key="3">
    <source>
        <dbReference type="Proteomes" id="UP001429357"/>
    </source>
</evidence>
<keyword evidence="1" id="KW-1133">Transmembrane helix</keyword>
<evidence type="ECO:0000256" key="1">
    <source>
        <dbReference type="SAM" id="Phobius"/>
    </source>
</evidence>
<gene>
    <name evidence="2" type="ORF">BAU18_002159</name>
</gene>
<protein>
    <recommendedName>
        <fullName evidence="4">DUF4231 domain-containing protein</fullName>
    </recommendedName>
</protein>
<keyword evidence="1" id="KW-0472">Membrane</keyword>